<keyword evidence="2" id="KW-1185">Reference proteome</keyword>
<protein>
    <recommendedName>
        <fullName evidence="3">SMI1/KNR4 family protein</fullName>
    </recommendedName>
</protein>
<proteinExistence type="predicted"/>
<dbReference type="EMBL" id="JBBPCC010000006">
    <property type="protein sequence ID" value="MEK8128486.1"/>
    <property type="molecule type" value="Genomic_DNA"/>
</dbReference>
<evidence type="ECO:0008006" key="3">
    <source>
        <dbReference type="Google" id="ProtNLM"/>
    </source>
</evidence>
<accession>A0ABU9DI26</accession>
<organism evidence="1 2">
    <name type="scientific">Paenibacillus filicis</name>
    <dbReference type="NCBI Taxonomy" id="669464"/>
    <lineage>
        <taxon>Bacteria</taxon>
        <taxon>Bacillati</taxon>
        <taxon>Bacillota</taxon>
        <taxon>Bacilli</taxon>
        <taxon>Bacillales</taxon>
        <taxon>Paenibacillaceae</taxon>
        <taxon>Paenibacillus</taxon>
    </lineage>
</organism>
<sequence length="123" mass="14228">MELIQRRIEDGDTSLVDSDIIEVFLAWLPSYNCETAAEGYFSFLTSIADYRPQLIEPLLKKAIEPVYFLGYDSSEGIINWVTYFADCADGVYKPSESGKLWLTQELPNYKEFIERCLKEYISE</sequence>
<name>A0ABU9DI26_9BACL</name>
<comment type="caution">
    <text evidence="1">The sequence shown here is derived from an EMBL/GenBank/DDBJ whole genome shotgun (WGS) entry which is preliminary data.</text>
</comment>
<reference evidence="1 2" key="1">
    <citation type="submission" date="2024-04" db="EMBL/GenBank/DDBJ databases">
        <title>draft genome sequnece of Paenibacillus filicis.</title>
        <authorList>
            <person name="Kim D.-U."/>
        </authorList>
    </citation>
    <scope>NUCLEOTIDE SEQUENCE [LARGE SCALE GENOMIC DNA]</scope>
    <source>
        <strain evidence="1 2">KACC14197</strain>
    </source>
</reference>
<evidence type="ECO:0000313" key="1">
    <source>
        <dbReference type="EMBL" id="MEK8128486.1"/>
    </source>
</evidence>
<gene>
    <name evidence="1" type="ORF">WMW72_11270</name>
</gene>
<evidence type="ECO:0000313" key="2">
    <source>
        <dbReference type="Proteomes" id="UP001469365"/>
    </source>
</evidence>
<dbReference type="Proteomes" id="UP001469365">
    <property type="component" value="Unassembled WGS sequence"/>
</dbReference>